<dbReference type="InParanoid" id="E4X752"/>
<proteinExistence type="predicted"/>
<dbReference type="EMBL" id="FN653027">
    <property type="protein sequence ID" value="CBY08058.1"/>
    <property type="molecule type" value="Genomic_DNA"/>
</dbReference>
<protein>
    <submittedName>
        <fullName evidence="1">Uncharacterized protein</fullName>
    </submittedName>
</protein>
<evidence type="ECO:0000313" key="2">
    <source>
        <dbReference type="Proteomes" id="UP000001307"/>
    </source>
</evidence>
<dbReference type="OrthoDB" id="382863at2759"/>
<dbReference type="PANTHER" id="PTHR37404">
    <property type="entry name" value="HCG1796489"/>
    <property type="match status" value="1"/>
</dbReference>
<accession>E4X752</accession>
<dbReference type="Proteomes" id="UP000001307">
    <property type="component" value="Unassembled WGS sequence"/>
</dbReference>
<sequence>MKVRDAGIERCRTDLHLTSTGKAHYYKAVNTFPSPSFHQRAFDPLPAGLLKEHLVSARRFETTSGSFHNKKESIPELRNPIYQKAPSSRRIQYMSNTSDVLKQHHTRTFSMADRTSENTDNYHPHPISRTHIVSGIPRHKYLKAKKNKNEEFGLPSRKDDFQSTTMMDFRRYTASEQKSNGSGKENLTFWEAEGFPKVWGYGSNENRALVKGRDYKPGVKMEDAFMGGCKIISRTIVSPKRTVPVKVPNRGDKFTAKDDYARRVSPDNLLPASLFFSGGKRRRGHFSDFGGYTVESDRIGSMTS</sequence>
<dbReference type="InterPro" id="IPR053347">
    <property type="entry name" value="Axonemal_MT_stabilizer"/>
</dbReference>
<dbReference type="PANTHER" id="PTHR37404:SF1">
    <property type="entry name" value="HCG1796489"/>
    <property type="match status" value="1"/>
</dbReference>
<evidence type="ECO:0000313" key="1">
    <source>
        <dbReference type="EMBL" id="CBY08058.1"/>
    </source>
</evidence>
<reference evidence="1" key="1">
    <citation type="journal article" date="2010" name="Science">
        <title>Plasticity of animal genome architecture unmasked by rapid evolution of a pelagic tunicate.</title>
        <authorList>
            <person name="Denoeud F."/>
            <person name="Henriet S."/>
            <person name="Mungpakdee S."/>
            <person name="Aury J.M."/>
            <person name="Da Silva C."/>
            <person name="Brinkmann H."/>
            <person name="Mikhaleva J."/>
            <person name="Olsen L.C."/>
            <person name="Jubin C."/>
            <person name="Canestro C."/>
            <person name="Bouquet J.M."/>
            <person name="Danks G."/>
            <person name="Poulain J."/>
            <person name="Campsteijn C."/>
            <person name="Adamski M."/>
            <person name="Cross I."/>
            <person name="Yadetie F."/>
            <person name="Muffato M."/>
            <person name="Louis A."/>
            <person name="Butcher S."/>
            <person name="Tsagkogeorga G."/>
            <person name="Konrad A."/>
            <person name="Singh S."/>
            <person name="Jensen M.F."/>
            <person name="Cong E.H."/>
            <person name="Eikeseth-Otteraa H."/>
            <person name="Noel B."/>
            <person name="Anthouard V."/>
            <person name="Porcel B.M."/>
            <person name="Kachouri-Lafond R."/>
            <person name="Nishino A."/>
            <person name="Ugolini M."/>
            <person name="Chourrout P."/>
            <person name="Nishida H."/>
            <person name="Aasland R."/>
            <person name="Huzurbazar S."/>
            <person name="Westhof E."/>
            <person name="Delsuc F."/>
            <person name="Lehrach H."/>
            <person name="Reinhardt R."/>
            <person name="Weissenbach J."/>
            <person name="Roy S.W."/>
            <person name="Artiguenave F."/>
            <person name="Postlethwait J.H."/>
            <person name="Manak J.R."/>
            <person name="Thompson E.M."/>
            <person name="Jaillon O."/>
            <person name="Du Pasquier L."/>
            <person name="Boudinot P."/>
            <person name="Liberles D.A."/>
            <person name="Volff J.N."/>
            <person name="Philippe H."/>
            <person name="Lenhard B."/>
            <person name="Roest Crollius H."/>
            <person name="Wincker P."/>
            <person name="Chourrout D."/>
        </authorList>
    </citation>
    <scope>NUCLEOTIDE SEQUENCE [LARGE SCALE GENOMIC DNA]</scope>
</reference>
<keyword evidence="2" id="KW-1185">Reference proteome</keyword>
<name>E4X752_OIKDI</name>
<organism evidence="1">
    <name type="scientific">Oikopleura dioica</name>
    <name type="common">Tunicate</name>
    <dbReference type="NCBI Taxonomy" id="34765"/>
    <lineage>
        <taxon>Eukaryota</taxon>
        <taxon>Metazoa</taxon>
        <taxon>Chordata</taxon>
        <taxon>Tunicata</taxon>
        <taxon>Appendicularia</taxon>
        <taxon>Copelata</taxon>
        <taxon>Oikopleuridae</taxon>
        <taxon>Oikopleura</taxon>
    </lineage>
</organism>
<gene>
    <name evidence="1" type="ORF">GSOID_T00003429001</name>
</gene>
<dbReference type="AlphaFoldDB" id="E4X752"/>